<evidence type="ECO:0000313" key="2">
    <source>
        <dbReference type="EMBL" id="OGG30600.1"/>
    </source>
</evidence>
<dbReference type="Proteomes" id="UP000176409">
    <property type="component" value="Unassembled WGS sequence"/>
</dbReference>
<accession>A0A1F6B104</accession>
<dbReference type="AlphaFoldDB" id="A0A1F6B104"/>
<sequence>MPSQPEVSRAIASLDSLSDEELHALAKRFIANYDLTRAERRAQFTLTPAAVEQYLEEPRSGIEMNDPLVARALAEALFRKYLKRSQATQPPDHPLTTLGAPEG</sequence>
<name>A0A1F6B104_9BACT</name>
<evidence type="ECO:0000313" key="3">
    <source>
        <dbReference type="Proteomes" id="UP000176409"/>
    </source>
</evidence>
<evidence type="ECO:0000256" key="1">
    <source>
        <dbReference type="SAM" id="MobiDB-lite"/>
    </source>
</evidence>
<feature type="region of interest" description="Disordered" evidence="1">
    <location>
        <begin position="83"/>
        <end position="103"/>
    </location>
</feature>
<dbReference type="EMBL" id="MFJZ01000013">
    <property type="protein sequence ID" value="OGG30600.1"/>
    <property type="molecule type" value="Genomic_DNA"/>
</dbReference>
<proteinExistence type="predicted"/>
<protein>
    <submittedName>
        <fullName evidence="2">Uncharacterized protein</fullName>
    </submittedName>
</protein>
<organism evidence="2 3">
    <name type="scientific">Candidatus Gottesmanbacteria bacterium RIFCSPLOWO2_01_FULL_49_10</name>
    <dbReference type="NCBI Taxonomy" id="1798396"/>
    <lineage>
        <taxon>Bacteria</taxon>
        <taxon>Candidatus Gottesmaniibacteriota</taxon>
    </lineage>
</organism>
<reference evidence="2 3" key="1">
    <citation type="journal article" date="2016" name="Nat. Commun.">
        <title>Thousands of microbial genomes shed light on interconnected biogeochemical processes in an aquifer system.</title>
        <authorList>
            <person name="Anantharaman K."/>
            <person name="Brown C.T."/>
            <person name="Hug L.A."/>
            <person name="Sharon I."/>
            <person name="Castelle C.J."/>
            <person name="Probst A.J."/>
            <person name="Thomas B.C."/>
            <person name="Singh A."/>
            <person name="Wilkins M.J."/>
            <person name="Karaoz U."/>
            <person name="Brodie E.L."/>
            <person name="Williams K.H."/>
            <person name="Hubbard S.S."/>
            <person name="Banfield J.F."/>
        </authorList>
    </citation>
    <scope>NUCLEOTIDE SEQUENCE [LARGE SCALE GENOMIC DNA]</scope>
</reference>
<comment type="caution">
    <text evidence="2">The sequence shown here is derived from an EMBL/GenBank/DDBJ whole genome shotgun (WGS) entry which is preliminary data.</text>
</comment>
<gene>
    <name evidence="2" type="ORF">A2973_01185</name>
</gene>